<evidence type="ECO:0000256" key="2">
    <source>
        <dbReference type="ARBA" id="ARBA00022448"/>
    </source>
</evidence>
<dbReference type="InterPro" id="IPR017871">
    <property type="entry name" value="ABC_transporter-like_CS"/>
</dbReference>
<keyword evidence="10" id="KW-1185">Reference proteome</keyword>
<dbReference type="EMBL" id="UHFA01000002">
    <property type="protein sequence ID" value="SUN35951.1"/>
    <property type="molecule type" value="Genomic_DNA"/>
</dbReference>
<dbReference type="GO" id="GO:0016887">
    <property type="term" value="F:ATP hydrolysis activity"/>
    <property type="evidence" value="ECO:0007669"/>
    <property type="project" value="InterPro"/>
</dbReference>
<dbReference type="Proteomes" id="UP000254082">
    <property type="component" value="Unassembled WGS sequence"/>
</dbReference>
<dbReference type="SMART" id="SM00382">
    <property type="entry name" value="AAA"/>
    <property type="match status" value="1"/>
</dbReference>
<dbReference type="InterPro" id="IPR003439">
    <property type="entry name" value="ABC_transporter-like_ATP-bd"/>
</dbReference>
<accession>A0A380JD67</accession>
<evidence type="ECO:0000256" key="4">
    <source>
        <dbReference type="ARBA" id="ARBA00022741"/>
    </source>
</evidence>
<dbReference type="GO" id="GO:0005524">
    <property type="term" value="F:ATP binding"/>
    <property type="evidence" value="ECO:0007669"/>
    <property type="project" value="UniProtKB-KW"/>
</dbReference>
<keyword evidence="5" id="KW-0067">ATP-binding</keyword>
<keyword evidence="2" id="KW-0813">Transport</keyword>
<dbReference type="InterPro" id="IPR027417">
    <property type="entry name" value="P-loop_NTPase"/>
</dbReference>
<dbReference type="Gene3D" id="3.40.50.300">
    <property type="entry name" value="P-loop containing nucleotide triphosphate hydrolases"/>
    <property type="match status" value="1"/>
</dbReference>
<dbReference type="GO" id="GO:0016020">
    <property type="term" value="C:membrane"/>
    <property type="evidence" value="ECO:0007669"/>
    <property type="project" value="UniProtKB-SubCell"/>
</dbReference>
<organism evidence="9 10">
    <name type="scientific">Streptococcus downei MFe28</name>
    <dbReference type="NCBI Taxonomy" id="764290"/>
    <lineage>
        <taxon>Bacteria</taxon>
        <taxon>Bacillati</taxon>
        <taxon>Bacillota</taxon>
        <taxon>Bacilli</taxon>
        <taxon>Lactobacillales</taxon>
        <taxon>Streptococcaceae</taxon>
        <taxon>Streptococcus</taxon>
    </lineage>
</organism>
<comment type="subcellular location">
    <subcellularLocation>
        <location evidence="1">Membrane</location>
        <topology evidence="1">Multi-pass membrane protein</topology>
    </subcellularLocation>
</comment>
<dbReference type="PANTHER" id="PTHR48041:SF139">
    <property type="entry name" value="PROTEIN SCARLET"/>
    <property type="match status" value="1"/>
</dbReference>
<dbReference type="PANTHER" id="PTHR48041">
    <property type="entry name" value="ABC TRANSPORTER G FAMILY MEMBER 28"/>
    <property type="match status" value="1"/>
</dbReference>
<dbReference type="GO" id="GO:0042626">
    <property type="term" value="F:ATPase-coupled transmembrane transporter activity"/>
    <property type="evidence" value="ECO:0007669"/>
    <property type="project" value="TreeGrafter"/>
</dbReference>
<keyword evidence="6" id="KW-1133">Transmembrane helix</keyword>
<dbReference type="RefSeq" id="WP_003000337.1">
    <property type="nucleotide sequence ID" value="NZ_UHFA01000002.1"/>
</dbReference>
<dbReference type="InterPro" id="IPR050352">
    <property type="entry name" value="ABCG_transporters"/>
</dbReference>
<evidence type="ECO:0000256" key="6">
    <source>
        <dbReference type="ARBA" id="ARBA00022989"/>
    </source>
</evidence>
<evidence type="ECO:0000256" key="7">
    <source>
        <dbReference type="ARBA" id="ARBA00023136"/>
    </source>
</evidence>
<evidence type="ECO:0000256" key="1">
    <source>
        <dbReference type="ARBA" id="ARBA00004141"/>
    </source>
</evidence>
<evidence type="ECO:0000313" key="10">
    <source>
        <dbReference type="Proteomes" id="UP000254082"/>
    </source>
</evidence>
<name>A0A380JD67_STRDO</name>
<reference evidence="9 10" key="1">
    <citation type="submission" date="2018-06" db="EMBL/GenBank/DDBJ databases">
        <authorList>
            <consortium name="Pathogen Informatics"/>
            <person name="Doyle S."/>
        </authorList>
    </citation>
    <scope>NUCLEOTIDE SEQUENCE [LARGE SCALE GENOMIC DNA]</scope>
    <source>
        <strain evidence="10">NCTC 11391</strain>
    </source>
</reference>
<evidence type="ECO:0000313" key="9">
    <source>
        <dbReference type="EMBL" id="SUN35951.1"/>
    </source>
</evidence>
<proteinExistence type="predicted"/>
<dbReference type="AlphaFoldDB" id="A0A380JD67"/>
<dbReference type="EC" id="3.6.3.-" evidence="9"/>
<dbReference type="PROSITE" id="PS00211">
    <property type="entry name" value="ABC_TRANSPORTER_1"/>
    <property type="match status" value="1"/>
</dbReference>
<dbReference type="OrthoDB" id="151099at2"/>
<evidence type="ECO:0000256" key="5">
    <source>
        <dbReference type="ARBA" id="ARBA00022840"/>
    </source>
</evidence>
<keyword evidence="9" id="KW-0378">Hydrolase</keyword>
<protein>
    <submittedName>
        <fullName evidence="9">FHA domain-containing protein</fullName>
        <ecNumber evidence="9">3.6.3.-</ecNumber>
    </submittedName>
</protein>
<evidence type="ECO:0000256" key="3">
    <source>
        <dbReference type="ARBA" id="ARBA00022692"/>
    </source>
</evidence>
<dbReference type="Pfam" id="PF00005">
    <property type="entry name" value="ABC_tran"/>
    <property type="match status" value="1"/>
</dbReference>
<keyword evidence="3" id="KW-0812">Transmembrane</keyword>
<dbReference type="InterPro" id="IPR003593">
    <property type="entry name" value="AAA+_ATPase"/>
</dbReference>
<dbReference type="SUPFAM" id="SSF52540">
    <property type="entry name" value="P-loop containing nucleoside triphosphate hydrolases"/>
    <property type="match status" value="1"/>
</dbReference>
<dbReference type="PROSITE" id="PS50893">
    <property type="entry name" value="ABC_TRANSPORTER_2"/>
    <property type="match status" value="1"/>
</dbReference>
<gene>
    <name evidence="9" type="primary">ecfA2</name>
    <name evidence="9" type="ORF">NCTC11391_00990</name>
</gene>
<keyword evidence="7" id="KW-0472">Membrane</keyword>
<evidence type="ECO:0000259" key="8">
    <source>
        <dbReference type="PROSITE" id="PS50893"/>
    </source>
</evidence>
<feature type="domain" description="ABC transporter" evidence="8">
    <location>
        <begin position="7"/>
        <end position="239"/>
    </location>
</feature>
<keyword evidence="4" id="KW-0547">Nucleotide-binding</keyword>
<sequence>MNQVHQITFKHICFKYKGNQDLLFHDLDLTLKTGELVGILGSSGSGKTTLTEILLERLKPTCQEFQILEDGQPQRPEKNRWSYVPQQNLLRDYLKVKEIFKVYADGNLKHHSKAERQSLPLEIARDLGLSEFWNKKISELSGGQKRRVSIGIELLSDSPYFVLDEPSSGLDALSDRNLLRTLKILAQTANKAIVVITHNTENLAIFDKLIFLSKGLPKFVGSFEDLLKEFQTTDEYEISKYLDLSLAEVYQEVQTSGRIYRI</sequence>